<dbReference type="Gene3D" id="3.40.50.720">
    <property type="entry name" value="NAD(P)-binding Rossmann-like Domain"/>
    <property type="match status" value="1"/>
</dbReference>
<dbReference type="Gene3D" id="6.10.250.3100">
    <property type="match status" value="1"/>
</dbReference>
<dbReference type="SUPFAM" id="SSF53335">
    <property type="entry name" value="S-adenosyl-L-methionine-dependent methyltransferases"/>
    <property type="match status" value="1"/>
</dbReference>
<accession>A0A2T5TY47</accession>
<evidence type="ECO:0000313" key="3">
    <source>
        <dbReference type="Proteomes" id="UP000244013"/>
    </source>
</evidence>
<name>A0A2T5TY47_9SPHN</name>
<dbReference type="EMBL" id="QAYE01000011">
    <property type="protein sequence ID" value="PTW44190.1"/>
    <property type="molecule type" value="Genomic_DNA"/>
</dbReference>
<dbReference type="Gene3D" id="3.40.50.150">
    <property type="entry name" value="Vaccinia Virus protein VP39"/>
    <property type="match status" value="1"/>
</dbReference>
<dbReference type="InterPro" id="IPR029063">
    <property type="entry name" value="SAM-dependent_MTases_sf"/>
</dbReference>
<feature type="domain" description="C-methyltransferase" evidence="1">
    <location>
        <begin position="233"/>
        <end position="391"/>
    </location>
</feature>
<protein>
    <submittedName>
        <fullName evidence="2">Putative zinc binding protein</fullName>
    </submittedName>
</protein>
<proteinExistence type="predicted"/>
<sequence>MLADLGDMPVANDYVDPVGAPPVDAIVGLKVVVCSECRLAQTIDHKDAADLFRDDYAYFSSTSQEWLEHARLYVDKMADRFGLEPGARHIEIASNDGYLLQYSMARGLAAVGVEPCRSVADVAIAKGIETHVAFFGREYALEMVERSGKADLITANNVFAHVPDVNDFASGIYELLNPDAVATVEVQHLLRLMERLQFDTIYHEHFSYYSLFAAMRVFATAGLRVFDIEELTTHGGSLRYLVCRADAAHRTAPAVQALLDEELAYGIDRDETYAQWATRVRALRDEFRQMLKGLKGKGKSIAAYGAPAKGTTLLNYCGIGPDIIDFTVDRSVSKQGRMIPGVRIPIRSPSAFDDTDPDYVVILPWNLKDEIVSDKSLWDAHPNTKFISAIPWPAIFVS</sequence>
<dbReference type="PANTHER" id="PTHR43861:SF5">
    <property type="entry name" value="BLL5978 PROTEIN"/>
    <property type="match status" value="1"/>
</dbReference>
<dbReference type="InterPro" id="IPR013691">
    <property type="entry name" value="MeTrfase_14"/>
</dbReference>
<evidence type="ECO:0000313" key="2">
    <source>
        <dbReference type="EMBL" id="PTW44190.1"/>
    </source>
</evidence>
<reference evidence="2 3" key="1">
    <citation type="submission" date="2018-04" db="EMBL/GenBank/DDBJ databases">
        <title>Genomic Encyclopedia of Type Strains, Phase III (KMG-III): the genomes of soil and plant-associated and newly described type strains.</title>
        <authorList>
            <person name="Whitman W."/>
        </authorList>
    </citation>
    <scope>NUCLEOTIDE SEQUENCE [LARGE SCALE GENOMIC DNA]</scope>
    <source>
        <strain evidence="2 3">MA-olki</strain>
    </source>
</reference>
<organism evidence="2 3">
    <name type="scientific">Sphingomonas faeni</name>
    <dbReference type="NCBI Taxonomy" id="185950"/>
    <lineage>
        <taxon>Bacteria</taxon>
        <taxon>Pseudomonadati</taxon>
        <taxon>Pseudomonadota</taxon>
        <taxon>Alphaproteobacteria</taxon>
        <taxon>Sphingomonadales</taxon>
        <taxon>Sphingomonadaceae</taxon>
        <taxon>Sphingomonas</taxon>
    </lineage>
</organism>
<dbReference type="AlphaFoldDB" id="A0A2T5TY47"/>
<dbReference type="Proteomes" id="UP000244013">
    <property type="component" value="Unassembled WGS sequence"/>
</dbReference>
<evidence type="ECO:0000259" key="1">
    <source>
        <dbReference type="Pfam" id="PF08484"/>
    </source>
</evidence>
<comment type="caution">
    <text evidence="2">The sequence shown here is derived from an EMBL/GenBank/DDBJ whole genome shotgun (WGS) entry which is preliminary data.</text>
</comment>
<dbReference type="Pfam" id="PF08484">
    <property type="entry name" value="Methyltransf_14"/>
    <property type="match status" value="1"/>
</dbReference>
<dbReference type="PANTHER" id="PTHR43861">
    <property type="entry name" value="TRANS-ACONITATE 2-METHYLTRANSFERASE-RELATED"/>
    <property type="match status" value="1"/>
</dbReference>
<dbReference type="Pfam" id="PF13489">
    <property type="entry name" value="Methyltransf_23"/>
    <property type="match status" value="1"/>
</dbReference>
<gene>
    <name evidence="2" type="ORF">C8J25_11126</name>
</gene>